<sequence length="181" mass="19534">MLVQGPCGATCSTRAAGLHRPTDRAVPGRMPHRARSDARRLLTPAHNATPSLAPAPFARIVARYGSGGARERVGRSAADLHLRAAYGLPKRVCCSAEYHADGGMRRAAGDRGDYIARTSSPAAAGPECQTRAVYRGNRESALRRLVIAVPPSVPLQRPIWKNLKLKQGVIRMKLVFFSTSK</sequence>
<gene>
    <name evidence="1" type="ORF">GUJ93_ZPchr0006g42068</name>
</gene>
<protein>
    <submittedName>
        <fullName evidence="1">Uncharacterized protein</fullName>
    </submittedName>
</protein>
<dbReference type="EMBL" id="JAAALK010000283">
    <property type="protein sequence ID" value="KAG8071805.1"/>
    <property type="molecule type" value="Genomic_DNA"/>
</dbReference>
<dbReference type="Proteomes" id="UP000729402">
    <property type="component" value="Unassembled WGS sequence"/>
</dbReference>
<proteinExistence type="predicted"/>
<organism evidence="1 2">
    <name type="scientific">Zizania palustris</name>
    <name type="common">Northern wild rice</name>
    <dbReference type="NCBI Taxonomy" id="103762"/>
    <lineage>
        <taxon>Eukaryota</taxon>
        <taxon>Viridiplantae</taxon>
        <taxon>Streptophyta</taxon>
        <taxon>Embryophyta</taxon>
        <taxon>Tracheophyta</taxon>
        <taxon>Spermatophyta</taxon>
        <taxon>Magnoliopsida</taxon>
        <taxon>Liliopsida</taxon>
        <taxon>Poales</taxon>
        <taxon>Poaceae</taxon>
        <taxon>BOP clade</taxon>
        <taxon>Oryzoideae</taxon>
        <taxon>Oryzeae</taxon>
        <taxon>Zizaniinae</taxon>
        <taxon>Zizania</taxon>
    </lineage>
</organism>
<name>A0A8J5VM24_ZIZPA</name>
<dbReference type="AlphaFoldDB" id="A0A8J5VM24"/>
<accession>A0A8J5VM24</accession>
<reference evidence="1" key="2">
    <citation type="submission" date="2021-02" db="EMBL/GenBank/DDBJ databases">
        <authorList>
            <person name="Kimball J.A."/>
            <person name="Haas M.W."/>
            <person name="Macchietto M."/>
            <person name="Kono T."/>
            <person name="Duquette J."/>
            <person name="Shao M."/>
        </authorList>
    </citation>
    <scope>NUCLEOTIDE SEQUENCE</scope>
    <source>
        <tissue evidence="1">Fresh leaf tissue</tissue>
    </source>
</reference>
<evidence type="ECO:0000313" key="1">
    <source>
        <dbReference type="EMBL" id="KAG8071805.1"/>
    </source>
</evidence>
<comment type="caution">
    <text evidence="1">The sequence shown here is derived from an EMBL/GenBank/DDBJ whole genome shotgun (WGS) entry which is preliminary data.</text>
</comment>
<evidence type="ECO:0000313" key="2">
    <source>
        <dbReference type="Proteomes" id="UP000729402"/>
    </source>
</evidence>
<reference evidence="1" key="1">
    <citation type="journal article" date="2021" name="bioRxiv">
        <title>Whole Genome Assembly and Annotation of Northern Wild Rice, Zizania palustris L., Supports a Whole Genome Duplication in the Zizania Genus.</title>
        <authorList>
            <person name="Haas M."/>
            <person name="Kono T."/>
            <person name="Macchietto M."/>
            <person name="Millas R."/>
            <person name="McGilp L."/>
            <person name="Shao M."/>
            <person name="Duquette J."/>
            <person name="Hirsch C.N."/>
            <person name="Kimball J."/>
        </authorList>
    </citation>
    <scope>NUCLEOTIDE SEQUENCE</scope>
    <source>
        <tissue evidence="1">Fresh leaf tissue</tissue>
    </source>
</reference>
<keyword evidence="2" id="KW-1185">Reference proteome</keyword>